<evidence type="ECO:0000313" key="2">
    <source>
        <dbReference type="EMBL" id="KST70399.1"/>
    </source>
</evidence>
<dbReference type="EMBL" id="LMTZ01000001">
    <property type="protein sequence ID" value="KST70399.1"/>
    <property type="molecule type" value="Genomic_DNA"/>
</dbReference>
<accession>A0A0V8A190</accession>
<reference evidence="2 3" key="1">
    <citation type="journal article" date="2015" name="Genome Announc.">
        <title>Draft Genome of the Euendolithic (true boring) Cyanobacterium Mastigocoleus testarum strain BC008.</title>
        <authorList>
            <person name="Guida B.S."/>
            <person name="Garcia-Pichel F."/>
        </authorList>
    </citation>
    <scope>NUCLEOTIDE SEQUENCE [LARGE SCALE GENOMIC DNA]</scope>
    <source>
        <strain evidence="2 3">BC008</strain>
    </source>
</reference>
<name>A0A0V8A190_9CYAN</name>
<gene>
    <name evidence="2" type="ORF">BC008_45235</name>
</gene>
<proteinExistence type="predicted"/>
<dbReference type="SUPFAM" id="SSF55931">
    <property type="entry name" value="Glutamine synthetase/guanido kinase"/>
    <property type="match status" value="1"/>
</dbReference>
<evidence type="ECO:0000256" key="1">
    <source>
        <dbReference type="ARBA" id="ARBA00048819"/>
    </source>
</evidence>
<dbReference type="Proteomes" id="UP000053372">
    <property type="component" value="Unassembled WGS sequence"/>
</dbReference>
<dbReference type="RefSeq" id="WP_027846254.1">
    <property type="nucleotide sequence ID" value="NZ_LMTZ01000001.1"/>
</dbReference>
<evidence type="ECO:0000313" key="3">
    <source>
        <dbReference type="Proteomes" id="UP000053372"/>
    </source>
</evidence>
<dbReference type="OrthoDB" id="143227at2"/>
<dbReference type="AlphaFoldDB" id="A0A0V8A190"/>
<organism evidence="2 3">
    <name type="scientific">Mastigocoleus testarum BC008</name>
    <dbReference type="NCBI Taxonomy" id="371196"/>
    <lineage>
        <taxon>Bacteria</taxon>
        <taxon>Bacillati</taxon>
        <taxon>Cyanobacteriota</taxon>
        <taxon>Cyanophyceae</taxon>
        <taxon>Nostocales</taxon>
        <taxon>Hapalosiphonaceae</taxon>
        <taxon>Mastigocoleus</taxon>
    </lineage>
</organism>
<keyword evidence="3" id="KW-1185">Reference proteome</keyword>
<keyword evidence="2" id="KW-0436">Ligase</keyword>
<dbReference type="GO" id="GO:0016874">
    <property type="term" value="F:ligase activity"/>
    <property type="evidence" value="ECO:0007669"/>
    <property type="project" value="UniProtKB-KW"/>
</dbReference>
<sequence>MFLFGIEHEVAFLNHRGKFADFSCTSFKDFSPIIDMLPSYPGDYSQLRIGDAGIKKKRWYIEGFERFANSEKVIECVPKGIEIRTSIHHDISSTIAELSESFLLLRQAASFLGFSPVLASFNPYLTVFEPLPPLNDYELKRRNHYSRKQTLNIPMLSYGADLNISVAGLSQEELIDMGRKLTYYSPYIIPFSFSSPFYQGGIWEGLSARTFFRSEEKLPVMVFVNREEQLASSFPDFTRMARIPAEVSRIEFKACDCCDDFSIYAGLLALLKGLILDQSLDGRADFPDKALHQLSAKEGFDNLDIYGNAKELLSAAEDALDLDPDVELLTPLKVILEQRESAAHELLWVLEKVGSIEEVLKHTYIAYDMTNLN</sequence>
<dbReference type="Gene3D" id="3.30.590.20">
    <property type="match status" value="1"/>
</dbReference>
<dbReference type="Pfam" id="PF04107">
    <property type="entry name" value="GCS2"/>
    <property type="match status" value="1"/>
</dbReference>
<comment type="catalytic activity">
    <reaction evidence="1">
        <text>L-cysteine + L-glutamate + ATP = gamma-L-glutamyl-L-cysteine + ADP + phosphate + H(+)</text>
        <dbReference type="Rhea" id="RHEA:13285"/>
        <dbReference type="ChEBI" id="CHEBI:15378"/>
        <dbReference type="ChEBI" id="CHEBI:29985"/>
        <dbReference type="ChEBI" id="CHEBI:30616"/>
        <dbReference type="ChEBI" id="CHEBI:35235"/>
        <dbReference type="ChEBI" id="CHEBI:43474"/>
        <dbReference type="ChEBI" id="CHEBI:58173"/>
        <dbReference type="ChEBI" id="CHEBI:456216"/>
        <dbReference type="EC" id="6.3.2.2"/>
    </reaction>
</comment>
<protein>
    <submittedName>
        <fullName evidence="2">Glutamate--cysteine ligase</fullName>
    </submittedName>
</protein>
<comment type="caution">
    <text evidence="2">The sequence shown here is derived from an EMBL/GenBank/DDBJ whole genome shotgun (WGS) entry which is preliminary data.</text>
</comment>
<dbReference type="InterPro" id="IPR006336">
    <property type="entry name" value="GCS2"/>
</dbReference>
<dbReference type="InterPro" id="IPR014746">
    <property type="entry name" value="Gln_synth/guanido_kin_cat_dom"/>
</dbReference>